<evidence type="ECO:0000256" key="10">
    <source>
        <dbReference type="PIRSR" id="PIRSR001400-1"/>
    </source>
</evidence>
<feature type="binding site" evidence="11">
    <location>
        <position position="166"/>
    </location>
    <ligand>
        <name>substrate</name>
    </ligand>
</feature>
<evidence type="ECO:0000313" key="15">
    <source>
        <dbReference type="EMBL" id="GLY88942.1"/>
    </source>
</evidence>
<sequence>MSIDITMLRAIEILDSRARPTLSVTVELAGGAVARAGVPSGASTGSGEAVELRDGDPARYAGQGVRTAVGHVNGEIADAVCGRGFADQTALDQALIDLDGTPNKSRLGANAVIGVSMAVARAAAAQRDVSLWRYLGPAGVSPLLPVPHFNVLNGGAHATNPLDFQEFMIAPLGAPDLAEAVRAGAEVYAALRRRLSEGGHSTGLGDEGGFAPDLSRPEDALTLLVAAIGDAGYTPGRDGVAIALDPAASEFRQPDGTYHVGGEKLTSEDLIARYRQIVEDFPVWSIEDGLGEDDHDGWVRLTEQLGERVQLVGDDNFVTNPAVIARGIDDGIANASLIKLNQIGTVTETLHAMAVCRQAGYGAMVSHRSGETEDSFIADLAVGSGCGQIKTGAPARGERVAKYNRLLEVAAHHPELPFGLRP</sequence>
<dbReference type="PROSITE" id="PS00164">
    <property type="entry name" value="ENOLASE"/>
    <property type="match status" value="1"/>
</dbReference>
<dbReference type="SFLD" id="SFLDF00002">
    <property type="entry name" value="enolase"/>
    <property type="match status" value="1"/>
</dbReference>
<evidence type="ECO:0000259" key="13">
    <source>
        <dbReference type="SMART" id="SM01192"/>
    </source>
</evidence>
<dbReference type="GO" id="GO:0009986">
    <property type="term" value="C:cell surface"/>
    <property type="evidence" value="ECO:0007669"/>
    <property type="project" value="UniProtKB-SubCell"/>
</dbReference>
<dbReference type="EMBL" id="BSTK01000011">
    <property type="protein sequence ID" value="GLY88942.1"/>
    <property type="molecule type" value="Genomic_DNA"/>
</dbReference>
<keyword evidence="16" id="KW-1185">Reference proteome</keyword>
<gene>
    <name evidence="9 15" type="primary">eno</name>
    <name evidence="15" type="ORF">Airi02_068710</name>
</gene>
<evidence type="ECO:0000256" key="7">
    <source>
        <dbReference type="ARBA" id="ARBA00023152"/>
    </source>
</evidence>
<feature type="binding site" evidence="9">
    <location>
        <position position="339"/>
    </location>
    <ligand>
        <name>(2R)-2-phosphoglycerate</name>
        <dbReference type="ChEBI" id="CHEBI:58289"/>
    </ligand>
</feature>
<dbReference type="EC" id="4.2.1.11" evidence="3 9"/>
<dbReference type="GO" id="GO:0005576">
    <property type="term" value="C:extracellular region"/>
    <property type="evidence" value="ECO:0007669"/>
    <property type="project" value="UniProtKB-SubCell"/>
</dbReference>
<evidence type="ECO:0000256" key="11">
    <source>
        <dbReference type="PIRSR" id="PIRSR001400-2"/>
    </source>
</evidence>
<dbReference type="InterPro" id="IPR036849">
    <property type="entry name" value="Enolase-like_C_sf"/>
</dbReference>
<keyword evidence="6 9" id="KW-0460">Magnesium</keyword>
<dbReference type="GO" id="GO:0004634">
    <property type="term" value="F:phosphopyruvate hydratase activity"/>
    <property type="evidence" value="ECO:0007669"/>
    <property type="project" value="UniProtKB-UniRule"/>
</dbReference>
<dbReference type="PANTHER" id="PTHR11902:SF1">
    <property type="entry name" value="ENOLASE"/>
    <property type="match status" value="1"/>
</dbReference>
<feature type="binding site" evidence="11">
    <location>
        <begin position="366"/>
        <end position="369"/>
    </location>
    <ligand>
        <name>substrate</name>
    </ligand>
</feature>
<reference evidence="15" key="1">
    <citation type="submission" date="2023-03" db="EMBL/GenBank/DDBJ databases">
        <title>Actinoallomurus iriomotensis NBRC 103684.</title>
        <authorList>
            <person name="Ichikawa N."/>
            <person name="Sato H."/>
            <person name="Tonouchi N."/>
        </authorList>
    </citation>
    <scope>NUCLEOTIDE SEQUENCE</scope>
    <source>
        <strain evidence="15">NBRC 103684</strain>
    </source>
</reference>
<comment type="similarity">
    <text evidence="2 9">Belongs to the enolase family.</text>
</comment>
<comment type="cofactor">
    <cofactor evidence="9">
        <name>Mg(2+)</name>
        <dbReference type="ChEBI" id="CHEBI:18420"/>
    </cofactor>
    <text evidence="9">Binds a second Mg(2+) ion via substrate during catalysis.</text>
</comment>
<feature type="binding site" evidence="9">
    <location>
        <position position="165"/>
    </location>
    <ligand>
        <name>(2R)-2-phosphoglycerate</name>
        <dbReference type="ChEBI" id="CHEBI:58289"/>
    </ligand>
</feature>
<feature type="binding site" evidence="11">
    <location>
        <position position="157"/>
    </location>
    <ligand>
        <name>substrate</name>
    </ligand>
</feature>
<dbReference type="PRINTS" id="PR00148">
    <property type="entry name" value="ENOLASE"/>
</dbReference>
<evidence type="ECO:0000259" key="14">
    <source>
        <dbReference type="SMART" id="SM01193"/>
    </source>
</evidence>
<keyword evidence="8 9" id="KW-0456">Lyase</keyword>
<comment type="function">
    <text evidence="9">Catalyzes the reversible conversion of 2-phosphoglycerate (2-PG) into phosphoenolpyruvate (PEP). It is essential for the degradation of carbohydrates via glycolysis.</text>
</comment>
<organism evidence="15 16">
    <name type="scientific">Actinoallomurus iriomotensis</name>
    <dbReference type="NCBI Taxonomy" id="478107"/>
    <lineage>
        <taxon>Bacteria</taxon>
        <taxon>Bacillati</taxon>
        <taxon>Actinomycetota</taxon>
        <taxon>Actinomycetes</taxon>
        <taxon>Streptosporangiales</taxon>
        <taxon>Thermomonosporaceae</taxon>
        <taxon>Actinoallomurus</taxon>
    </lineage>
</organism>
<feature type="binding site" evidence="9">
    <location>
        <position position="368"/>
    </location>
    <ligand>
        <name>(2R)-2-phosphoglycerate</name>
        <dbReference type="ChEBI" id="CHEBI:58289"/>
    </ligand>
</feature>
<evidence type="ECO:0000256" key="9">
    <source>
        <dbReference type="HAMAP-Rule" id="MF_00318"/>
    </source>
</evidence>
<dbReference type="SFLD" id="SFLDS00001">
    <property type="entry name" value="Enolase"/>
    <property type="match status" value="1"/>
</dbReference>
<evidence type="ECO:0000256" key="1">
    <source>
        <dbReference type="ARBA" id="ARBA00005031"/>
    </source>
</evidence>
<keyword evidence="7 9" id="KW-0324">Glycolysis</keyword>
<dbReference type="GO" id="GO:0006096">
    <property type="term" value="P:glycolytic process"/>
    <property type="evidence" value="ECO:0007669"/>
    <property type="project" value="UniProtKB-UniRule"/>
</dbReference>
<dbReference type="SUPFAM" id="SSF51604">
    <property type="entry name" value="Enolase C-terminal domain-like"/>
    <property type="match status" value="1"/>
</dbReference>
<dbReference type="Gene3D" id="3.20.20.120">
    <property type="entry name" value="Enolase-like C-terminal domain"/>
    <property type="match status" value="1"/>
</dbReference>
<feature type="domain" description="Enolase N-terminal" evidence="14">
    <location>
        <begin position="5"/>
        <end position="135"/>
    </location>
</feature>
<dbReference type="Pfam" id="PF00113">
    <property type="entry name" value="Enolase_C"/>
    <property type="match status" value="1"/>
</dbReference>
<dbReference type="SUPFAM" id="SSF54826">
    <property type="entry name" value="Enolase N-terminal domain-like"/>
    <property type="match status" value="1"/>
</dbReference>
<feature type="binding site" evidence="11">
    <location>
        <position position="314"/>
    </location>
    <ligand>
        <name>substrate</name>
    </ligand>
</feature>
<dbReference type="Gene3D" id="3.30.390.10">
    <property type="entry name" value="Enolase-like, N-terminal domain"/>
    <property type="match status" value="1"/>
</dbReference>
<keyword evidence="5 9" id="KW-0964">Secreted</keyword>
<feature type="binding site" evidence="9 12">
    <location>
        <position position="314"/>
    </location>
    <ligand>
        <name>Mg(2+)</name>
        <dbReference type="ChEBI" id="CHEBI:18420"/>
    </ligand>
</feature>
<dbReference type="Proteomes" id="UP001165074">
    <property type="component" value="Unassembled WGS sequence"/>
</dbReference>
<protein>
    <recommendedName>
        <fullName evidence="4 9">Enolase</fullName>
        <ecNumber evidence="3 9">4.2.1.11</ecNumber>
    </recommendedName>
    <alternativeName>
        <fullName evidence="9">2-phospho-D-glycerate hydro-lyase</fullName>
    </alternativeName>
    <alternativeName>
        <fullName evidence="9">2-phosphoglycerate dehydratase</fullName>
    </alternativeName>
</protein>
<comment type="caution">
    <text evidence="15">The sequence shown here is derived from an EMBL/GenBank/DDBJ whole genome shotgun (WGS) entry which is preliminary data.</text>
</comment>
<evidence type="ECO:0000256" key="6">
    <source>
        <dbReference type="ARBA" id="ARBA00022842"/>
    </source>
</evidence>
<feature type="binding site" evidence="9">
    <location>
        <position position="390"/>
    </location>
    <ligand>
        <name>(2R)-2-phosphoglycerate</name>
        <dbReference type="ChEBI" id="CHEBI:58289"/>
    </ligand>
</feature>
<dbReference type="InterPro" id="IPR000941">
    <property type="entry name" value="Enolase"/>
</dbReference>
<feature type="domain" description="Enolase C-terminal TIM barrel" evidence="13">
    <location>
        <begin position="141"/>
        <end position="421"/>
    </location>
</feature>
<feature type="active site" description="Proton acceptor" evidence="9 10">
    <location>
        <position position="339"/>
    </location>
</feature>
<feature type="binding site" evidence="11">
    <location>
        <position position="390"/>
    </location>
    <ligand>
        <name>substrate</name>
    </ligand>
</feature>
<dbReference type="InterPro" id="IPR020811">
    <property type="entry name" value="Enolase_N"/>
</dbReference>
<evidence type="ECO:0000256" key="3">
    <source>
        <dbReference type="ARBA" id="ARBA00012058"/>
    </source>
</evidence>
<dbReference type="GO" id="GO:0000015">
    <property type="term" value="C:phosphopyruvate hydratase complex"/>
    <property type="evidence" value="ECO:0007669"/>
    <property type="project" value="InterPro"/>
</dbReference>
<feature type="binding site" evidence="9 12">
    <location>
        <position position="287"/>
    </location>
    <ligand>
        <name>Mg(2+)</name>
        <dbReference type="ChEBI" id="CHEBI:18420"/>
    </ligand>
</feature>
<dbReference type="RefSeq" id="WP_285578880.1">
    <property type="nucleotide sequence ID" value="NZ_BSTK01000011.1"/>
</dbReference>
<comment type="catalytic activity">
    <reaction evidence="9">
        <text>(2R)-2-phosphoglycerate = phosphoenolpyruvate + H2O</text>
        <dbReference type="Rhea" id="RHEA:10164"/>
        <dbReference type="ChEBI" id="CHEBI:15377"/>
        <dbReference type="ChEBI" id="CHEBI:58289"/>
        <dbReference type="ChEBI" id="CHEBI:58702"/>
        <dbReference type="EC" id="4.2.1.11"/>
    </reaction>
</comment>
<feature type="active site" description="Proton donor" evidence="9 10">
    <location>
        <position position="207"/>
    </location>
</feature>
<dbReference type="InterPro" id="IPR020810">
    <property type="entry name" value="Enolase_C"/>
</dbReference>
<feature type="binding site" evidence="9 12">
    <location>
        <position position="245"/>
    </location>
    <ligand>
        <name>Mg(2+)</name>
        <dbReference type="ChEBI" id="CHEBI:18420"/>
    </ligand>
</feature>
<dbReference type="InterPro" id="IPR029017">
    <property type="entry name" value="Enolase-like_N"/>
</dbReference>
<dbReference type="Pfam" id="PF03952">
    <property type="entry name" value="Enolase_N"/>
    <property type="match status" value="1"/>
</dbReference>
<dbReference type="CDD" id="cd03313">
    <property type="entry name" value="enolase"/>
    <property type="match status" value="1"/>
</dbReference>
<evidence type="ECO:0000256" key="8">
    <source>
        <dbReference type="ARBA" id="ARBA00023239"/>
    </source>
</evidence>
<dbReference type="PIRSF" id="PIRSF001400">
    <property type="entry name" value="Enolase"/>
    <property type="match status" value="1"/>
</dbReference>
<dbReference type="SMART" id="SM01193">
    <property type="entry name" value="Enolase_N"/>
    <property type="match status" value="1"/>
</dbReference>
<dbReference type="GO" id="GO:0000287">
    <property type="term" value="F:magnesium ion binding"/>
    <property type="evidence" value="ECO:0007669"/>
    <property type="project" value="UniProtKB-UniRule"/>
</dbReference>
<dbReference type="SMART" id="SM01192">
    <property type="entry name" value="Enolase_C"/>
    <property type="match status" value="1"/>
</dbReference>
<dbReference type="InterPro" id="IPR020809">
    <property type="entry name" value="Enolase_CS"/>
</dbReference>
<dbReference type="NCBIfam" id="TIGR01060">
    <property type="entry name" value="eno"/>
    <property type="match status" value="1"/>
</dbReference>
<keyword evidence="9" id="KW-0963">Cytoplasm</keyword>
<evidence type="ECO:0000256" key="12">
    <source>
        <dbReference type="PIRSR" id="PIRSR001400-3"/>
    </source>
</evidence>
<comment type="pathway">
    <text evidence="1 9">Carbohydrate degradation; glycolysis; pyruvate from D-glyceraldehyde 3-phosphate: step 4/5.</text>
</comment>
<feature type="binding site" evidence="9">
    <location>
        <position position="369"/>
    </location>
    <ligand>
        <name>(2R)-2-phosphoglycerate</name>
        <dbReference type="ChEBI" id="CHEBI:58289"/>
    </ligand>
</feature>
<evidence type="ECO:0000256" key="5">
    <source>
        <dbReference type="ARBA" id="ARBA00022525"/>
    </source>
</evidence>
<comment type="subcellular location">
    <subcellularLocation>
        <location evidence="9">Cytoplasm</location>
    </subcellularLocation>
    <subcellularLocation>
        <location evidence="9">Secreted</location>
    </subcellularLocation>
    <subcellularLocation>
        <location evidence="9">Cell surface</location>
    </subcellularLocation>
    <text evidence="9">Fractions of enolase are present in both the cytoplasm and on the cell surface.</text>
</comment>
<keyword evidence="9 12" id="KW-0479">Metal-binding</keyword>
<dbReference type="AlphaFoldDB" id="A0A9W6W3I6"/>
<evidence type="ECO:0000256" key="2">
    <source>
        <dbReference type="ARBA" id="ARBA00009604"/>
    </source>
</evidence>
<proteinExistence type="inferred from homology"/>
<name>A0A9W6W3I6_9ACTN</name>
<evidence type="ECO:0000313" key="16">
    <source>
        <dbReference type="Proteomes" id="UP001165074"/>
    </source>
</evidence>
<dbReference type="HAMAP" id="MF_00318">
    <property type="entry name" value="Enolase"/>
    <property type="match status" value="1"/>
</dbReference>
<evidence type="ECO:0000256" key="4">
    <source>
        <dbReference type="ARBA" id="ARBA00017068"/>
    </source>
</evidence>
<dbReference type="SFLD" id="SFLDG00178">
    <property type="entry name" value="enolase"/>
    <property type="match status" value="1"/>
</dbReference>
<comment type="cofactor">
    <cofactor evidence="12">
        <name>Mg(2+)</name>
        <dbReference type="ChEBI" id="CHEBI:18420"/>
    </cofactor>
    <text evidence="12">Mg(2+) is required for catalysis and for stabilizing the dimer.</text>
</comment>
<dbReference type="PANTHER" id="PTHR11902">
    <property type="entry name" value="ENOLASE"/>
    <property type="match status" value="1"/>
</dbReference>
<accession>A0A9W6W3I6</accession>
<feature type="binding site" evidence="11">
    <location>
        <position position="287"/>
    </location>
    <ligand>
        <name>substrate</name>
    </ligand>
</feature>